<evidence type="ECO:0000256" key="2">
    <source>
        <dbReference type="ARBA" id="ARBA00022763"/>
    </source>
</evidence>
<dbReference type="GO" id="GO:0000709">
    <property type="term" value="P:meiotic joint molecule formation"/>
    <property type="evidence" value="ECO:0007669"/>
    <property type="project" value="TreeGrafter"/>
</dbReference>
<protein>
    <recommendedName>
        <fullName evidence="8">Swi5-domain-containing protein</fullName>
    </recommendedName>
</protein>
<evidence type="ECO:0000313" key="6">
    <source>
        <dbReference type="EMBL" id="KAJ9133824.1"/>
    </source>
</evidence>
<evidence type="ECO:0000256" key="3">
    <source>
        <dbReference type="ARBA" id="ARBA00023204"/>
    </source>
</evidence>
<keyword evidence="3" id="KW-0234">DNA repair</keyword>
<dbReference type="Pfam" id="PF07061">
    <property type="entry name" value="Swi5"/>
    <property type="match status" value="1"/>
</dbReference>
<dbReference type="GO" id="GO:0032798">
    <property type="term" value="C:Swi5-Sfr1 complex"/>
    <property type="evidence" value="ECO:0007669"/>
    <property type="project" value="TreeGrafter"/>
</dbReference>
<evidence type="ECO:0000256" key="4">
    <source>
        <dbReference type="SAM" id="Coils"/>
    </source>
</evidence>
<keyword evidence="2" id="KW-0227">DNA damage</keyword>
<dbReference type="Proteomes" id="UP001174694">
    <property type="component" value="Unassembled WGS sequence"/>
</dbReference>
<keyword evidence="4" id="KW-0175">Coiled coil</keyword>
<evidence type="ECO:0000256" key="1">
    <source>
        <dbReference type="ARBA" id="ARBA00008060"/>
    </source>
</evidence>
<organism evidence="6 7">
    <name type="scientific">Pleurostoma richardsiae</name>
    <dbReference type="NCBI Taxonomy" id="41990"/>
    <lineage>
        <taxon>Eukaryota</taxon>
        <taxon>Fungi</taxon>
        <taxon>Dikarya</taxon>
        <taxon>Ascomycota</taxon>
        <taxon>Pezizomycotina</taxon>
        <taxon>Sordariomycetes</taxon>
        <taxon>Sordariomycetidae</taxon>
        <taxon>Calosphaeriales</taxon>
        <taxon>Pleurostomataceae</taxon>
        <taxon>Pleurostoma</taxon>
    </lineage>
</organism>
<evidence type="ECO:0000313" key="7">
    <source>
        <dbReference type="Proteomes" id="UP001174694"/>
    </source>
</evidence>
<dbReference type="PANTHER" id="PTHR28529:SF2">
    <property type="entry name" value="DNA REPAIR PROTEIN SWI5 HOMOLOG"/>
    <property type="match status" value="1"/>
</dbReference>
<dbReference type="AlphaFoldDB" id="A0AA38RA02"/>
<dbReference type="GO" id="GO:0034974">
    <property type="term" value="C:Swi5-Swi2 complex"/>
    <property type="evidence" value="ECO:0007669"/>
    <property type="project" value="TreeGrafter"/>
</dbReference>
<feature type="coiled-coil region" evidence="4">
    <location>
        <begin position="148"/>
        <end position="175"/>
    </location>
</feature>
<sequence length="223" mass="24294">MSGRPPRPIPCGTAGRGPEDPLQGAVPAPESNFVERFKTAVQQEIVAGHDYAGILTRLYEELLRQHEVDIRSPGVAHRDTGLSPGVTSSFPLIRFACTRRGVNGLNVVVTAPGRHDRTDIKVSSDSEAARMAKYVGSIDDICQRMADSDTTAQRIRRAQAEIERLEANAKQPQTLAQDRIRLLHQYNETKDIGQQLIGLVAENRGVPVGSLYEGDEFGVGPGD</sequence>
<reference evidence="6" key="1">
    <citation type="submission" date="2022-07" db="EMBL/GenBank/DDBJ databases">
        <title>Fungi with potential for degradation of polypropylene.</title>
        <authorList>
            <person name="Gostincar C."/>
        </authorList>
    </citation>
    <scope>NUCLEOTIDE SEQUENCE</scope>
    <source>
        <strain evidence="6">EXF-13308</strain>
    </source>
</reference>
<comment type="caution">
    <text evidence="6">The sequence shown here is derived from an EMBL/GenBank/DDBJ whole genome shotgun (WGS) entry which is preliminary data.</text>
</comment>
<keyword evidence="7" id="KW-1185">Reference proteome</keyword>
<comment type="similarity">
    <text evidence="1">Belongs to the SWI5/SAE3 family.</text>
</comment>
<dbReference type="GO" id="GO:0010772">
    <property type="term" value="P:meiotic DNA recombinase assembly involved in reciprocal meiotic recombination"/>
    <property type="evidence" value="ECO:0007669"/>
    <property type="project" value="TreeGrafter"/>
</dbReference>
<dbReference type="PANTHER" id="PTHR28529">
    <property type="entry name" value="DNA REPAIR PROTEIN SWI5 HOMOLOG"/>
    <property type="match status" value="1"/>
</dbReference>
<gene>
    <name evidence="6" type="ORF">NKR23_g10528</name>
</gene>
<dbReference type="Gene3D" id="1.20.5.170">
    <property type="match status" value="1"/>
</dbReference>
<proteinExistence type="inferred from homology"/>
<name>A0AA38RA02_9PEZI</name>
<accession>A0AA38RA02</accession>
<dbReference type="EMBL" id="JANBVO010000047">
    <property type="protein sequence ID" value="KAJ9133824.1"/>
    <property type="molecule type" value="Genomic_DNA"/>
</dbReference>
<feature type="region of interest" description="Disordered" evidence="5">
    <location>
        <begin position="1"/>
        <end position="25"/>
    </location>
</feature>
<evidence type="ECO:0008006" key="8">
    <source>
        <dbReference type="Google" id="ProtNLM"/>
    </source>
</evidence>
<dbReference type="InterPro" id="IPR010760">
    <property type="entry name" value="DNA-repair_Swi5"/>
</dbReference>
<evidence type="ECO:0000256" key="5">
    <source>
        <dbReference type="SAM" id="MobiDB-lite"/>
    </source>
</evidence>